<accession>A0ABD1HPY6</accession>
<evidence type="ECO:0000313" key="3">
    <source>
        <dbReference type="EMBL" id="KAL1557081.1"/>
    </source>
</evidence>
<sequence>MVEGAESGGPENGPGSKPEASVEVGGGRVRFRVELNPGETTIVSWKKLLKEANLSEADGPGPAAPGPPLEARGDAVAELPPPPALASHMNETADNESQANRLSNGIERIERMYAGSSDEEDLVLDNMPDDDEYDTDDSFIDDTDLDDYFQVDKSAIKHDGFFVNRGKLERIEPSIPMDEQPKKRRKDLAQGGVSEDGHNPHKAMKMGNKGKKASSSTPRISTSHPHKEAIANVNMLGQDSPAVGPSRFQNGDAVSQEMYKDRQKPGFNKYNSGKQPGNADGLDMSILQKEKGAHVERLDLNVAASKASLPEAKESLVHITEGSSVRPKITNLEKAFGELEKIVAQFRPPSTDTQDPVNQSHLAKKRMPPEIKLELAKVARIAGSCYGQIPKEVINRLMSILGHLMQIKTLKRNLRVMANAGLSAKQEKDDQIQKMKQEVAEMVKAQTVCMKSKLEQHGANSDGFQETGPNKREAFKHKDSFDDVLENKICELCDLYVERLEEDSGLPVKRLYEELALLWPGGFMNTNRIKRAIYRAKDRKGLCSFRKDREKTKKKNVLAQDAYNNRHGTISHEKLLTCDRGSKLASSPALSAVTSGLNPGNPKQEKLKKFISSSNLDHTDTKPSSLLPKNIAKRMPNAEVAEANRHLERLVILQKGERAQT</sequence>
<feature type="compositionally biased region" description="Basic residues" evidence="1">
    <location>
        <begin position="200"/>
        <end position="212"/>
    </location>
</feature>
<dbReference type="EMBL" id="JBEAFC010000005">
    <property type="protein sequence ID" value="KAL1557081.1"/>
    <property type="molecule type" value="Genomic_DNA"/>
</dbReference>
<feature type="region of interest" description="Disordered" evidence="1">
    <location>
        <begin position="1"/>
        <end position="28"/>
    </location>
</feature>
<name>A0ABD1HPY6_SALDI</name>
<evidence type="ECO:0000313" key="4">
    <source>
        <dbReference type="Proteomes" id="UP001567538"/>
    </source>
</evidence>
<dbReference type="InterPro" id="IPR014840">
    <property type="entry name" value="HRD"/>
</dbReference>
<proteinExistence type="predicted"/>
<dbReference type="Pfam" id="PF08729">
    <property type="entry name" value="HUN"/>
    <property type="match status" value="1"/>
</dbReference>
<feature type="compositionally biased region" description="Polar residues" evidence="1">
    <location>
        <begin position="89"/>
        <end position="100"/>
    </location>
</feature>
<keyword evidence="4" id="KW-1185">Reference proteome</keyword>
<comment type="caution">
    <text evidence="3">The sequence shown here is derived from an EMBL/GenBank/DDBJ whole genome shotgun (WGS) entry which is preliminary data.</text>
</comment>
<dbReference type="Proteomes" id="UP001567538">
    <property type="component" value="Unassembled WGS sequence"/>
</dbReference>
<protein>
    <submittedName>
        <fullName evidence="3">Ubinuclein-1-like isoform X2</fullName>
    </submittedName>
</protein>
<dbReference type="PANTHER" id="PTHR21669">
    <property type="entry name" value="CAPZ-INTERACTING PROTEIN AND RELATED PROTEINS"/>
    <property type="match status" value="1"/>
</dbReference>
<evidence type="ECO:0000256" key="1">
    <source>
        <dbReference type="SAM" id="MobiDB-lite"/>
    </source>
</evidence>
<reference evidence="3 4" key="1">
    <citation type="submission" date="2024-06" db="EMBL/GenBank/DDBJ databases">
        <title>A chromosome level genome sequence of Diviner's sage (Salvia divinorum).</title>
        <authorList>
            <person name="Ford S.A."/>
            <person name="Ro D.-K."/>
            <person name="Ness R.W."/>
            <person name="Phillips M.A."/>
        </authorList>
    </citation>
    <scope>NUCLEOTIDE SEQUENCE [LARGE SCALE GENOMIC DNA]</scope>
    <source>
        <strain evidence="3">SAF-2024a</strain>
        <tissue evidence="3">Leaf</tissue>
    </source>
</reference>
<gene>
    <name evidence="3" type="ORF">AAHA92_12613</name>
</gene>
<feature type="region of interest" description="Disordered" evidence="1">
    <location>
        <begin position="113"/>
        <end position="135"/>
    </location>
</feature>
<feature type="region of interest" description="Disordered" evidence="1">
    <location>
        <begin position="54"/>
        <end position="100"/>
    </location>
</feature>
<dbReference type="AlphaFoldDB" id="A0ABD1HPY6"/>
<feature type="compositionally biased region" description="Acidic residues" evidence="1">
    <location>
        <begin position="117"/>
        <end position="135"/>
    </location>
</feature>
<organism evidence="3 4">
    <name type="scientific">Salvia divinorum</name>
    <name type="common">Maria pastora</name>
    <name type="synonym">Diviner's sage</name>
    <dbReference type="NCBI Taxonomy" id="28513"/>
    <lineage>
        <taxon>Eukaryota</taxon>
        <taxon>Viridiplantae</taxon>
        <taxon>Streptophyta</taxon>
        <taxon>Embryophyta</taxon>
        <taxon>Tracheophyta</taxon>
        <taxon>Spermatophyta</taxon>
        <taxon>Magnoliopsida</taxon>
        <taxon>eudicotyledons</taxon>
        <taxon>Gunneridae</taxon>
        <taxon>Pentapetalae</taxon>
        <taxon>asterids</taxon>
        <taxon>lamiids</taxon>
        <taxon>Lamiales</taxon>
        <taxon>Lamiaceae</taxon>
        <taxon>Nepetoideae</taxon>
        <taxon>Mentheae</taxon>
        <taxon>Salviinae</taxon>
        <taxon>Salvia</taxon>
        <taxon>Salvia subgen. Calosphace</taxon>
    </lineage>
</organism>
<feature type="compositionally biased region" description="Gly residues" evidence="1">
    <location>
        <begin position="1"/>
        <end position="12"/>
    </location>
</feature>
<feature type="domain" description="Hpc2-related" evidence="2">
    <location>
        <begin position="124"/>
        <end position="169"/>
    </location>
</feature>
<feature type="region of interest" description="Disordered" evidence="1">
    <location>
        <begin position="173"/>
        <end position="224"/>
    </location>
</feature>
<dbReference type="PANTHER" id="PTHR21669:SF28">
    <property type="entry name" value="YEMANUCLEIN"/>
    <property type="match status" value="1"/>
</dbReference>
<evidence type="ECO:0000259" key="2">
    <source>
        <dbReference type="Pfam" id="PF08729"/>
    </source>
</evidence>